<dbReference type="EMBL" id="JARKIB010000088">
    <property type="protein sequence ID" value="KAJ7744190.1"/>
    <property type="molecule type" value="Genomic_DNA"/>
</dbReference>
<protein>
    <submittedName>
        <fullName evidence="2">Uncharacterized protein</fullName>
    </submittedName>
</protein>
<keyword evidence="1" id="KW-0732">Signal</keyword>
<accession>A0AAD7ILT9</accession>
<evidence type="ECO:0000313" key="3">
    <source>
        <dbReference type="Proteomes" id="UP001215598"/>
    </source>
</evidence>
<organism evidence="2 3">
    <name type="scientific">Mycena metata</name>
    <dbReference type="NCBI Taxonomy" id="1033252"/>
    <lineage>
        <taxon>Eukaryota</taxon>
        <taxon>Fungi</taxon>
        <taxon>Dikarya</taxon>
        <taxon>Basidiomycota</taxon>
        <taxon>Agaricomycotina</taxon>
        <taxon>Agaricomycetes</taxon>
        <taxon>Agaricomycetidae</taxon>
        <taxon>Agaricales</taxon>
        <taxon>Marasmiineae</taxon>
        <taxon>Mycenaceae</taxon>
        <taxon>Mycena</taxon>
    </lineage>
</organism>
<gene>
    <name evidence="2" type="ORF">B0H16DRAFT_995560</name>
</gene>
<dbReference type="Proteomes" id="UP001215598">
    <property type="component" value="Unassembled WGS sequence"/>
</dbReference>
<reference evidence="2" key="1">
    <citation type="submission" date="2023-03" db="EMBL/GenBank/DDBJ databases">
        <title>Massive genome expansion in bonnet fungi (Mycena s.s.) driven by repeated elements and novel gene families across ecological guilds.</title>
        <authorList>
            <consortium name="Lawrence Berkeley National Laboratory"/>
            <person name="Harder C.B."/>
            <person name="Miyauchi S."/>
            <person name="Viragh M."/>
            <person name="Kuo A."/>
            <person name="Thoen E."/>
            <person name="Andreopoulos B."/>
            <person name="Lu D."/>
            <person name="Skrede I."/>
            <person name="Drula E."/>
            <person name="Henrissat B."/>
            <person name="Morin E."/>
            <person name="Kohler A."/>
            <person name="Barry K."/>
            <person name="LaButti K."/>
            <person name="Morin E."/>
            <person name="Salamov A."/>
            <person name="Lipzen A."/>
            <person name="Mereny Z."/>
            <person name="Hegedus B."/>
            <person name="Baldrian P."/>
            <person name="Stursova M."/>
            <person name="Weitz H."/>
            <person name="Taylor A."/>
            <person name="Grigoriev I.V."/>
            <person name="Nagy L.G."/>
            <person name="Martin F."/>
            <person name="Kauserud H."/>
        </authorList>
    </citation>
    <scope>NUCLEOTIDE SEQUENCE</scope>
    <source>
        <strain evidence="2">CBHHK182m</strain>
    </source>
</reference>
<dbReference type="AlphaFoldDB" id="A0AAD7ILT9"/>
<feature type="signal peptide" evidence="1">
    <location>
        <begin position="1"/>
        <end position="33"/>
    </location>
</feature>
<feature type="chain" id="PRO_5041991185" evidence="1">
    <location>
        <begin position="34"/>
        <end position="176"/>
    </location>
</feature>
<comment type="caution">
    <text evidence="2">The sequence shown here is derived from an EMBL/GenBank/DDBJ whole genome shotgun (WGS) entry which is preliminary data.</text>
</comment>
<evidence type="ECO:0000313" key="2">
    <source>
        <dbReference type="EMBL" id="KAJ7744190.1"/>
    </source>
</evidence>
<keyword evidence="3" id="KW-1185">Reference proteome</keyword>
<evidence type="ECO:0000256" key="1">
    <source>
        <dbReference type="SAM" id="SignalP"/>
    </source>
</evidence>
<name>A0AAD7ILT9_9AGAR</name>
<sequence length="176" mass="19306">MWHHRPSARSKQHCSASGHLLVTLSAALPPTSSTTNALATASGGADSAGRAQTLVVVLYRPPRTGARSGCPSLSQSKTTVQVSCSPKGRIPLSLKCMPHNSLCMRHYHYPYLRLFWKPKINRSTALSTFLAFSRPLSCASSRLEASSRRMQIRFLAPDSETVFIKTHRLTLTDLNS</sequence>
<proteinExistence type="predicted"/>